<dbReference type="AlphaFoldDB" id="A0A5C4J447"/>
<gene>
    <name evidence="2" type="ORF">ETD83_30035</name>
</gene>
<protein>
    <submittedName>
        <fullName evidence="2">DUF397 domain-containing protein</fullName>
    </submittedName>
</protein>
<comment type="caution">
    <text evidence="2">The sequence shown here is derived from an EMBL/GenBank/DDBJ whole genome shotgun (WGS) entry which is preliminary data.</text>
</comment>
<dbReference type="Proteomes" id="UP000309174">
    <property type="component" value="Unassembled WGS sequence"/>
</dbReference>
<reference evidence="2 3" key="1">
    <citation type="submission" date="2019-05" db="EMBL/GenBank/DDBJ databases">
        <title>Draft genome sequence of Actinomadura sp. 14C53.</title>
        <authorList>
            <person name="Saricaoglu S."/>
            <person name="Isik K."/>
        </authorList>
    </citation>
    <scope>NUCLEOTIDE SEQUENCE [LARGE SCALE GENOMIC DNA]</scope>
    <source>
        <strain evidence="2 3">14C53</strain>
    </source>
</reference>
<proteinExistence type="predicted"/>
<evidence type="ECO:0000259" key="1">
    <source>
        <dbReference type="Pfam" id="PF04149"/>
    </source>
</evidence>
<dbReference type="InterPro" id="IPR007278">
    <property type="entry name" value="DUF397"/>
</dbReference>
<name>A0A5C4J447_9ACTN</name>
<sequence length="67" mass="7312">MSMGPRWQKSSYCMNASDCVELARLRPDTIGIRDSKQVQADGPVLAFSTPGFESLITRIKGGDLDHG</sequence>
<keyword evidence="3" id="KW-1185">Reference proteome</keyword>
<dbReference type="RefSeq" id="WP_138648578.1">
    <property type="nucleotide sequence ID" value="NZ_VCKW01000198.1"/>
</dbReference>
<organism evidence="2 3">
    <name type="scientific">Actinomadura soli</name>
    <dbReference type="NCBI Taxonomy" id="2508997"/>
    <lineage>
        <taxon>Bacteria</taxon>
        <taxon>Bacillati</taxon>
        <taxon>Actinomycetota</taxon>
        <taxon>Actinomycetes</taxon>
        <taxon>Streptosporangiales</taxon>
        <taxon>Thermomonosporaceae</taxon>
        <taxon>Actinomadura</taxon>
    </lineage>
</organism>
<dbReference type="OrthoDB" id="4570646at2"/>
<feature type="domain" description="DUF397" evidence="1">
    <location>
        <begin position="6"/>
        <end position="60"/>
    </location>
</feature>
<dbReference type="EMBL" id="VCKW01000198">
    <property type="protein sequence ID" value="TMQ91619.1"/>
    <property type="molecule type" value="Genomic_DNA"/>
</dbReference>
<evidence type="ECO:0000313" key="2">
    <source>
        <dbReference type="EMBL" id="TMQ91619.1"/>
    </source>
</evidence>
<dbReference type="Pfam" id="PF04149">
    <property type="entry name" value="DUF397"/>
    <property type="match status" value="1"/>
</dbReference>
<evidence type="ECO:0000313" key="3">
    <source>
        <dbReference type="Proteomes" id="UP000309174"/>
    </source>
</evidence>
<accession>A0A5C4J447</accession>